<evidence type="ECO:0000256" key="1">
    <source>
        <dbReference type="SAM" id="MobiDB-lite"/>
    </source>
</evidence>
<dbReference type="PATRIC" id="fig|768706.3.peg.646"/>
<sequence>MWICYEDYEVREGILNGIGRTKRFYFPMADRGIPNIIYKLNPDNYDDLIDFARKYGGFGHWNLCEKQERTGGDPINWIKAHINGIRITFDLIEIIQSNNEEKAYQYIDKLNENETYGENEKIVTNKWYSEGSSLDLASYMVRDIINRNIKGIQKKLYQGKENTFVSFHKFNALIEVVYWQLLDAAVSGTFKRCEECNAPVNGNVRFCRPQYAEKESPCALRSRQRRSRRKRKEEKNEG</sequence>
<feature type="compositionally biased region" description="Basic residues" evidence="1">
    <location>
        <begin position="222"/>
        <end position="232"/>
    </location>
</feature>
<evidence type="ECO:0000313" key="2">
    <source>
        <dbReference type="EMBL" id="AET66367.1"/>
    </source>
</evidence>
<reference evidence="3" key="1">
    <citation type="submission" date="2011-11" db="EMBL/GenBank/DDBJ databases">
        <title>Complete sequence of Desulfosporosinus orientis DSM 765.</title>
        <authorList>
            <person name="Lucas S."/>
            <person name="Han J."/>
            <person name="Lapidus A."/>
            <person name="Cheng J.-F."/>
            <person name="Goodwin L."/>
            <person name="Pitluck S."/>
            <person name="Peters L."/>
            <person name="Ovchinnikova G."/>
            <person name="Teshima H."/>
            <person name="Detter J.C."/>
            <person name="Han C."/>
            <person name="Tapia R."/>
            <person name="Land M."/>
            <person name="Hauser L."/>
            <person name="Kyrpides N."/>
            <person name="Ivanova N."/>
            <person name="Pagani I."/>
            <person name="Pester M."/>
            <person name="Spring S."/>
            <person name="Ollivier B."/>
            <person name="Rattei T."/>
            <person name="Klenk H.-P."/>
            <person name="Wagner M."/>
            <person name="Loy A."/>
            <person name="Woyke T."/>
        </authorList>
    </citation>
    <scope>NUCLEOTIDE SEQUENCE [LARGE SCALE GENOMIC DNA]</scope>
    <source>
        <strain evidence="3">ATCC 19365 / DSM 765 / NCIMB 8382 / VKM B-1628</strain>
    </source>
</reference>
<feature type="region of interest" description="Disordered" evidence="1">
    <location>
        <begin position="214"/>
        <end position="238"/>
    </location>
</feature>
<dbReference type="HOGENOM" id="CLU_1164394_0_0_9"/>
<dbReference type="AlphaFoldDB" id="G7W5D9"/>
<dbReference type="KEGG" id="dor:Desor_0677"/>
<keyword evidence="3" id="KW-1185">Reference proteome</keyword>
<gene>
    <name evidence="2" type="ordered locus">Desor_0677</name>
</gene>
<evidence type="ECO:0000313" key="3">
    <source>
        <dbReference type="Proteomes" id="UP000006346"/>
    </source>
</evidence>
<name>G7W5D9_DESOD</name>
<reference evidence="2 3" key="2">
    <citation type="journal article" date="2012" name="J. Bacteriol.">
        <title>Complete genome sequences of Desulfosporosinus orientis DSM765T, Desulfosporosinus youngiae DSM17734T, Desulfosporosinus meridiei DSM13257T, and Desulfosporosinus acidiphilus DSM22704T.</title>
        <authorList>
            <person name="Pester M."/>
            <person name="Brambilla E."/>
            <person name="Alazard D."/>
            <person name="Rattei T."/>
            <person name="Weinmaier T."/>
            <person name="Han J."/>
            <person name="Lucas S."/>
            <person name="Lapidus A."/>
            <person name="Cheng J.F."/>
            <person name="Goodwin L."/>
            <person name="Pitluck S."/>
            <person name="Peters L."/>
            <person name="Ovchinnikova G."/>
            <person name="Teshima H."/>
            <person name="Detter J.C."/>
            <person name="Han C.S."/>
            <person name="Tapia R."/>
            <person name="Land M.L."/>
            <person name="Hauser L."/>
            <person name="Kyrpides N.C."/>
            <person name="Ivanova N.N."/>
            <person name="Pagani I."/>
            <person name="Huntmann M."/>
            <person name="Wei C.L."/>
            <person name="Davenport K.W."/>
            <person name="Daligault H."/>
            <person name="Chain P.S."/>
            <person name="Chen A."/>
            <person name="Mavromatis K."/>
            <person name="Markowitz V."/>
            <person name="Szeto E."/>
            <person name="Mikhailova N."/>
            <person name="Pati A."/>
            <person name="Wagner M."/>
            <person name="Woyke T."/>
            <person name="Ollivier B."/>
            <person name="Klenk H.P."/>
            <person name="Spring S."/>
            <person name="Loy A."/>
        </authorList>
    </citation>
    <scope>NUCLEOTIDE SEQUENCE [LARGE SCALE GENOMIC DNA]</scope>
    <source>
        <strain evidence="3">ATCC 19365 / DSM 765 / NCIMB 8382 / VKM B-1628</strain>
    </source>
</reference>
<dbReference type="eggNOG" id="ENOG502ZKA8">
    <property type="taxonomic scope" value="Bacteria"/>
</dbReference>
<dbReference type="EMBL" id="CP003108">
    <property type="protein sequence ID" value="AET66367.1"/>
    <property type="molecule type" value="Genomic_DNA"/>
</dbReference>
<accession>G7W5D9</accession>
<dbReference type="Proteomes" id="UP000006346">
    <property type="component" value="Chromosome"/>
</dbReference>
<organism evidence="2 3">
    <name type="scientific">Desulfosporosinus orientis (strain ATCC 19365 / DSM 765 / NCIMB 8382 / VKM B-1628 / Singapore I)</name>
    <name type="common">Desulfotomaculum orientis</name>
    <dbReference type="NCBI Taxonomy" id="768706"/>
    <lineage>
        <taxon>Bacteria</taxon>
        <taxon>Bacillati</taxon>
        <taxon>Bacillota</taxon>
        <taxon>Clostridia</taxon>
        <taxon>Eubacteriales</taxon>
        <taxon>Desulfitobacteriaceae</taxon>
        <taxon>Desulfosporosinus</taxon>
    </lineage>
</organism>
<protein>
    <submittedName>
        <fullName evidence="2">Uncharacterized protein</fullName>
    </submittedName>
</protein>
<proteinExistence type="predicted"/>